<evidence type="ECO:0000256" key="3">
    <source>
        <dbReference type="ARBA" id="ARBA00022801"/>
    </source>
</evidence>
<dbReference type="Pfam" id="PF00270">
    <property type="entry name" value="DEAD"/>
    <property type="match status" value="1"/>
</dbReference>
<dbReference type="CDD" id="cd17917">
    <property type="entry name" value="DEXHc_RHA-like"/>
    <property type="match status" value="1"/>
</dbReference>
<dbReference type="GO" id="GO:0005524">
    <property type="term" value="F:ATP binding"/>
    <property type="evidence" value="ECO:0007669"/>
    <property type="project" value="UniProtKB-KW"/>
</dbReference>
<dbReference type="PANTHER" id="PTHR18934">
    <property type="entry name" value="ATP-DEPENDENT RNA HELICASE"/>
    <property type="match status" value="1"/>
</dbReference>
<evidence type="ECO:0000256" key="7">
    <source>
        <dbReference type="SAM" id="Coils"/>
    </source>
</evidence>
<keyword evidence="3" id="KW-0378">Hydrolase</keyword>
<feature type="domain" description="Helicase ATP-binding" evidence="9">
    <location>
        <begin position="452"/>
        <end position="619"/>
    </location>
</feature>
<keyword evidence="7" id="KW-0175">Coiled coil</keyword>
<evidence type="ECO:0000256" key="5">
    <source>
        <dbReference type="ARBA" id="ARBA00022840"/>
    </source>
</evidence>
<feature type="compositionally biased region" description="Basic and acidic residues" evidence="8">
    <location>
        <begin position="132"/>
        <end position="145"/>
    </location>
</feature>
<dbReference type="InterPro" id="IPR014001">
    <property type="entry name" value="Helicase_ATP-bd"/>
</dbReference>
<dbReference type="PROSITE" id="PS51194">
    <property type="entry name" value="HELICASE_CTER"/>
    <property type="match status" value="1"/>
</dbReference>
<dbReference type="GO" id="GO:0005634">
    <property type="term" value="C:nucleus"/>
    <property type="evidence" value="ECO:0007669"/>
    <property type="project" value="TreeGrafter"/>
</dbReference>
<dbReference type="SUPFAM" id="SSF52540">
    <property type="entry name" value="P-loop containing nucleoside triphosphate hydrolases"/>
    <property type="match status" value="1"/>
</dbReference>
<feature type="compositionally biased region" description="Acidic residues" evidence="8">
    <location>
        <begin position="1261"/>
        <end position="1271"/>
    </location>
</feature>
<dbReference type="PROSITE" id="PS51192">
    <property type="entry name" value="HELICASE_ATP_BIND_1"/>
    <property type="match status" value="1"/>
</dbReference>
<feature type="domain" description="Helicase C-terminal" evidence="10">
    <location>
        <begin position="719"/>
        <end position="890"/>
    </location>
</feature>
<dbReference type="InterPro" id="IPR011545">
    <property type="entry name" value="DEAD/DEAH_box_helicase_dom"/>
</dbReference>
<gene>
    <name evidence="11" type="primary">DDX57B</name>
</gene>
<feature type="coiled-coil region" evidence="7">
    <location>
        <begin position="676"/>
        <end position="706"/>
    </location>
</feature>
<reference evidence="11" key="1">
    <citation type="journal article" date="2023" name="Acta Biochim. Biophys. Sin.">
        <title>Transcriptomic and genomic identification of spliceosomal genes from Euglena gracilis.</title>
        <authorList>
            <person name="Gao P."/>
            <person name="Zhong Y."/>
            <person name="Sun C."/>
        </authorList>
    </citation>
    <scope>NUCLEOTIDE SEQUENCE</scope>
</reference>
<evidence type="ECO:0000259" key="10">
    <source>
        <dbReference type="PROSITE" id="PS51194"/>
    </source>
</evidence>
<dbReference type="Pfam" id="PF21010">
    <property type="entry name" value="HA2_C"/>
    <property type="match status" value="1"/>
</dbReference>
<dbReference type="GO" id="GO:0016787">
    <property type="term" value="F:hydrolase activity"/>
    <property type="evidence" value="ECO:0007669"/>
    <property type="project" value="UniProtKB-KW"/>
</dbReference>
<dbReference type="GO" id="GO:0003724">
    <property type="term" value="F:RNA helicase activity"/>
    <property type="evidence" value="ECO:0007669"/>
    <property type="project" value="UniProtKB-EC"/>
</dbReference>
<evidence type="ECO:0000256" key="6">
    <source>
        <dbReference type="ARBA" id="ARBA00022884"/>
    </source>
</evidence>
<dbReference type="InterPro" id="IPR007502">
    <property type="entry name" value="Helicase-assoc_dom"/>
</dbReference>
<name>A0AA51UAK8_EUGGR</name>
<evidence type="ECO:0000313" key="11">
    <source>
        <dbReference type="EMBL" id="WMV69933.1"/>
    </source>
</evidence>
<dbReference type="InterPro" id="IPR001650">
    <property type="entry name" value="Helicase_C-like"/>
</dbReference>
<dbReference type="InterPro" id="IPR048333">
    <property type="entry name" value="HA2_WH"/>
</dbReference>
<keyword evidence="4 11" id="KW-0347">Helicase</keyword>
<dbReference type="Gene3D" id="3.40.50.300">
    <property type="entry name" value="P-loop containing nucleotide triphosphate hydrolases"/>
    <property type="match status" value="2"/>
</dbReference>
<feature type="region of interest" description="Disordered" evidence="8">
    <location>
        <begin position="1257"/>
        <end position="1283"/>
    </location>
</feature>
<dbReference type="Pfam" id="PF04408">
    <property type="entry name" value="WHD_HA2"/>
    <property type="match status" value="1"/>
</dbReference>
<evidence type="ECO:0000256" key="2">
    <source>
        <dbReference type="ARBA" id="ARBA00022741"/>
    </source>
</evidence>
<dbReference type="CDD" id="cd18791">
    <property type="entry name" value="SF2_C_RHA"/>
    <property type="match status" value="1"/>
</dbReference>
<evidence type="ECO:0000256" key="8">
    <source>
        <dbReference type="SAM" id="MobiDB-lite"/>
    </source>
</evidence>
<dbReference type="SMART" id="SM00487">
    <property type="entry name" value="DEXDc"/>
    <property type="match status" value="1"/>
</dbReference>
<dbReference type="EMBL" id="OQ397601">
    <property type="protein sequence ID" value="WMV69933.1"/>
    <property type="molecule type" value="mRNA"/>
</dbReference>
<keyword evidence="2" id="KW-0547">Nucleotide-binding</keyword>
<dbReference type="Pfam" id="PF00271">
    <property type="entry name" value="Helicase_C"/>
    <property type="match status" value="1"/>
</dbReference>
<evidence type="ECO:0000256" key="1">
    <source>
        <dbReference type="ARBA" id="ARBA00012552"/>
    </source>
</evidence>
<evidence type="ECO:0000256" key="4">
    <source>
        <dbReference type="ARBA" id="ARBA00022806"/>
    </source>
</evidence>
<feature type="region of interest" description="Disordered" evidence="8">
    <location>
        <begin position="49"/>
        <end position="155"/>
    </location>
</feature>
<dbReference type="InterPro" id="IPR027417">
    <property type="entry name" value="P-loop_NTPase"/>
</dbReference>
<dbReference type="PROSITE" id="PS00690">
    <property type="entry name" value="DEAH_ATP_HELICASE"/>
    <property type="match status" value="1"/>
</dbReference>
<dbReference type="Gene3D" id="1.20.120.1080">
    <property type="match status" value="1"/>
</dbReference>
<evidence type="ECO:0000259" key="9">
    <source>
        <dbReference type="PROSITE" id="PS51192"/>
    </source>
</evidence>
<keyword evidence="5" id="KW-0067">ATP-binding</keyword>
<dbReference type="SMART" id="SM00847">
    <property type="entry name" value="HA2"/>
    <property type="match status" value="1"/>
</dbReference>
<dbReference type="InterPro" id="IPR002464">
    <property type="entry name" value="DNA/RNA_helicase_DEAH_CS"/>
</dbReference>
<sequence length="1283" mass="140612">MEAGGEVAAACLPTLSLGGLSVSPDMAQYARQCPAAFTLSMDRSQQANPIVPAHRRPAPDVCEASDVGEMQRTRKRRRVVQAPTWETELPPATPAAQGNGEAEQEWHSSTPPTTSEPLADDEAGEARMPPRKPNEDQPAIRDASPEPKPSFNGPLRYLTTKAAQSALLAWFRQTASLSSLVLAETVPNPIRKAIHLSAGRDLKHKSFGARDSRVMTISKSYWQKVEGSLDTELPLILQRLLAESDLAGCAFLPELTPEEQAEVQQRASLYGLCTTEVQSRLWVHKADARLPPSNCAPSGPKGPERKPRPISQPLQAANACAAQQKACYITGDLGPKGGRLPNVWKPVEDPLLGVMQCHLDQIHAMVFHLTTAVAGIQHCCNREVAVAPPLLERLQRCAAKVPLTPVQHQPRRHHFHRRPHVHAEYAVDAAAVAALAPQRAALPIVAQREAILAAIQHNPVTILEGPTGSGKTTQVPQYIADCPGLLSRHRPVILVTQPRRIAAINTACRVADERGQPVGQEVGYQVRFDSRVGRNTRIIFMTSGVLLRRLQDDPDLTGVGCIIIDEVHERTLDVDFCLLLVKQLLLRGQVRLKVVVMSATLQAKAFVDYFEEVTRQSPTEVPNYVTFEGRMFHVWPFFVEEALHWTGFRTDPNRGVAYREPSLPAIGCGALLHAALEGTAEARRVVKKELRKLEAASERAREQADQPDVIDMLTVHAELIAALVAAIHQAGVPGAVLVFLPGLRDIEQVQLALQGLPQRSQFLILPVHSLLPRHYQSLLFRPAPRGKRKVVLATNIAESSITIDDVTVVIDSGLMKGLEYDPARDISSLNNVQVSQANALQRRGRAGRVRPGVCIHLFPRSMFDRLSPAPTSELLRVPLEEVGLRIKALGIADVHGFLAQAIDVPETRSIDNALQQLHRIGAMDAQQELTGLGWLLAEMPLHPRLGKLLVVAAMFGVLKPVADIAAFLSVRSPFVATTSSDAAKEYRQLRAELVGSMPTCSDCIKLLRLYNAWEAAADKAAFCTQYGLHNNNLKEVKSTAALYCNSFQNDAKFGDSALFNRHSSSDLRVNTVVAMCLYPRILLRHLKWHSAYDGPSVGIERESAIVELSYKPPEGLLSYGEQTATEGQVRVGIVTEVTVLAVVMMCLQAETVSKFVTPNAREDDSVVLSCDWWMFLKLPSLATANTLLLAKSALAAQVLRFSASRNTSEVDVEFIDTVFDLIVGKAKDRDVSNPSTSPVAGIPETVCRRLQPHEREWVGVESDESDADEAEVLVLHDSEDEPL</sequence>
<feature type="compositionally biased region" description="Polar residues" evidence="8">
    <location>
        <begin position="107"/>
        <end position="116"/>
    </location>
</feature>
<dbReference type="GO" id="GO:0003723">
    <property type="term" value="F:RNA binding"/>
    <property type="evidence" value="ECO:0007669"/>
    <property type="project" value="UniProtKB-KW"/>
</dbReference>
<dbReference type="EC" id="3.6.4.13" evidence="1"/>
<proteinExistence type="evidence at transcript level"/>
<organism evidence="11">
    <name type="scientific">Euglena gracilis</name>
    <dbReference type="NCBI Taxonomy" id="3039"/>
    <lineage>
        <taxon>Eukaryota</taxon>
        <taxon>Discoba</taxon>
        <taxon>Euglenozoa</taxon>
        <taxon>Euglenida</taxon>
        <taxon>Spirocuta</taxon>
        <taxon>Euglenophyceae</taxon>
        <taxon>Euglenales</taxon>
        <taxon>Euglenaceae</taxon>
        <taxon>Euglena</taxon>
    </lineage>
</organism>
<accession>A0AA51UAK8</accession>
<protein>
    <recommendedName>
        <fullName evidence="1">RNA helicase</fullName>
        <ecNumber evidence="1">3.6.4.13</ecNumber>
    </recommendedName>
</protein>
<keyword evidence="6" id="KW-0694">RNA-binding</keyword>
<dbReference type="PANTHER" id="PTHR18934:SF237">
    <property type="entry name" value="ATP-DEPENDENT DNA_RNA HELICASE DHX36"/>
    <property type="match status" value="1"/>
</dbReference>
<dbReference type="SMART" id="SM00490">
    <property type="entry name" value="HELICc"/>
    <property type="match status" value="1"/>
</dbReference>